<dbReference type="eggNOG" id="ENOG502SRE3">
    <property type="taxonomic scope" value="Eukaryota"/>
</dbReference>
<proteinExistence type="predicted"/>
<dbReference type="InParanoid" id="G4TIX2"/>
<evidence type="ECO:0008006" key="3">
    <source>
        <dbReference type="Google" id="ProtNLM"/>
    </source>
</evidence>
<dbReference type="OrthoDB" id="2587912at2759"/>
<organism evidence="1 2">
    <name type="scientific">Serendipita indica (strain DSM 11827)</name>
    <name type="common">Root endophyte fungus</name>
    <name type="synonym">Piriformospora indica</name>
    <dbReference type="NCBI Taxonomy" id="1109443"/>
    <lineage>
        <taxon>Eukaryota</taxon>
        <taxon>Fungi</taxon>
        <taxon>Dikarya</taxon>
        <taxon>Basidiomycota</taxon>
        <taxon>Agaricomycotina</taxon>
        <taxon>Agaricomycetes</taxon>
        <taxon>Sebacinales</taxon>
        <taxon>Serendipitaceae</taxon>
        <taxon>Serendipita</taxon>
    </lineage>
</organism>
<dbReference type="EMBL" id="CAFZ01000112">
    <property type="protein sequence ID" value="CCA71261.1"/>
    <property type="molecule type" value="Genomic_DNA"/>
</dbReference>
<gene>
    <name evidence="1" type="ORF">PIIN_05200</name>
</gene>
<evidence type="ECO:0000313" key="1">
    <source>
        <dbReference type="EMBL" id="CCA71261.1"/>
    </source>
</evidence>
<keyword evidence="2" id="KW-1185">Reference proteome</keyword>
<accession>G4TIX2</accession>
<dbReference type="Proteomes" id="UP000007148">
    <property type="component" value="Unassembled WGS sequence"/>
</dbReference>
<protein>
    <recommendedName>
        <fullName evidence="3">F-box domain-containing protein</fullName>
    </recommendedName>
</protein>
<dbReference type="AlphaFoldDB" id="G4TIX2"/>
<sequence>MSLESLPIELVVQILSIALDVHPTPSNILCVHSRWHNALAPVLHAHIRLGSLLQLYRFGKVRKLSCVPKSFSLRLPGGAVHFPDTTRTEMPAVIVGRRYSQSDADLTKGEWIRRKIVDGGGVWGCLRSALSVCPRVERVSLQLHSFLSDPDLPKLTGALSVINPIAFNWNGPDPEHHLSVAIVPRAAEYFFRATKSWSRLESLRLANICFPMPPFPCVLTNAFAFQSHPMLRTIHFCQAVFVSPGAICGLIMNIPSLQRLALEDAYLGGIWEARLRFADVADTLKHLDERDPRRERIVQVLECTVRLERIVGGDRG</sequence>
<evidence type="ECO:0000313" key="2">
    <source>
        <dbReference type="Proteomes" id="UP000007148"/>
    </source>
</evidence>
<name>G4TIX2_SERID</name>
<reference evidence="1 2" key="1">
    <citation type="journal article" date="2011" name="PLoS Pathog.">
        <title>Endophytic Life Strategies Decoded by Genome and Transcriptome Analyses of the Mutualistic Root Symbiont Piriformospora indica.</title>
        <authorList>
            <person name="Zuccaro A."/>
            <person name="Lahrmann U."/>
            <person name="Guldener U."/>
            <person name="Langen G."/>
            <person name="Pfiffi S."/>
            <person name="Biedenkopf D."/>
            <person name="Wong P."/>
            <person name="Samans B."/>
            <person name="Grimm C."/>
            <person name="Basiewicz M."/>
            <person name="Murat C."/>
            <person name="Martin F."/>
            <person name="Kogel K.H."/>
        </authorList>
    </citation>
    <scope>NUCLEOTIDE SEQUENCE [LARGE SCALE GENOMIC DNA]</scope>
    <source>
        <strain evidence="1 2">DSM 11827</strain>
    </source>
</reference>
<comment type="caution">
    <text evidence="1">The sequence shown here is derived from an EMBL/GenBank/DDBJ whole genome shotgun (WGS) entry which is preliminary data.</text>
</comment>
<dbReference type="HOGENOM" id="CLU_079147_0_0_1"/>